<reference evidence="9 10" key="1">
    <citation type="submission" date="2021-04" db="EMBL/GenBank/DDBJ databases">
        <authorList>
            <person name="Ivanova A."/>
        </authorList>
    </citation>
    <scope>NUCLEOTIDE SEQUENCE [LARGE SCALE GENOMIC DNA]</scope>
    <source>
        <strain evidence="9 10">G18</strain>
    </source>
</reference>
<evidence type="ECO:0000256" key="4">
    <source>
        <dbReference type="ARBA" id="ARBA00022747"/>
    </source>
</evidence>
<gene>
    <name evidence="9" type="ORF">J8F10_07070</name>
</gene>
<keyword evidence="2 6" id="KW-0808">Transferase</keyword>
<name>A0ABS5BMV2_9BACT</name>
<evidence type="ECO:0000256" key="3">
    <source>
        <dbReference type="ARBA" id="ARBA00022691"/>
    </source>
</evidence>
<dbReference type="InterPro" id="IPR029063">
    <property type="entry name" value="SAM-dependent_MTases_sf"/>
</dbReference>
<dbReference type="Gene3D" id="3.40.50.150">
    <property type="entry name" value="Vaccinia Virus protein VP39"/>
    <property type="match status" value="1"/>
</dbReference>
<evidence type="ECO:0000256" key="1">
    <source>
        <dbReference type="ARBA" id="ARBA00022603"/>
    </source>
</evidence>
<dbReference type="GO" id="GO:0008168">
    <property type="term" value="F:methyltransferase activity"/>
    <property type="evidence" value="ECO:0007669"/>
    <property type="project" value="UniProtKB-KW"/>
</dbReference>
<dbReference type="InterPro" id="IPR001525">
    <property type="entry name" value="C5_MeTfrase"/>
</dbReference>
<comment type="catalytic activity">
    <reaction evidence="5 8">
        <text>a 2'-deoxycytidine in DNA + S-adenosyl-L-methionine = a 5-methyl-2'-deoxycytidine in DNA + S-adenosyl-L-homocysteine + H(+)</text>
        <dbReference type="Rhea" id="RHEA:13681"/>
        <dbReference type="Rhea" id="RHEA-COMP:11369"/>
        <dbReference type="Rhea" id="RHEA-COMP:11370"/>
        <dbReference type="ChEBI" id="CHEBI:15378"/>
        <dbReference type="ChEBI" id="CHEBI:57856"/>
        <dbReference type="ChEBI" id="CHEBI:59789"/>
        <dbReference type="ChEBI" id="CHEBI:85452"/>
        <dbReference type="ChEBI" id="CHEBI:85454"/>
        <dbReference type="EC" id="2.1.1.37"/>
    </reaction>
</comment>
<dbReference type="RefSeq" id="WP_210653143.1">
    <property type="nucleotide sequence ID" value="NZ_JAGKQQ010000001.1"/>
</dbReference>
<dbReference type="InterPro" id="IPR018117">
    <property type="entry name" value="C5_DNA_meth_AS"/>
</dbReference>
<evidence type="ECO:0000256" key="7">
    <source>
        <dbReference type="RuleBase" id="RU000416"/>
    </source>
</evidence>
<sequence>MRHAPARVHVNGVHRPGKPRPDLYEFFDTSFEPGWPDRFGEALAGWSASPGQTPIRTLSLFSGAGGLDIGFHQAGFDVQVVVEHDAACARTLRANTGPNRLFPTLHVCEEDVSRYKPPAEGTFDFILGCPPCQSFSAAGRRAQGVNGTDEERGTLFRAYIRLLKSLRPKAFLFENVSGLTGANGGRAWAEVQAAFAGAGYRVAHRILDAADFGVPQHRERLILVGVRKKLGVTFRFPAPTHGPDSGSGRSHFRSDTAVSGAAVSEIEQRVTLGGRYGHLLTDIPPGLNYTFYTARLGHPRPVFAWRSKFSDFLYKADPAAPVRTLKAEEGGFTGPFHWEARPFSAAEKKRLQTIPDGYELCGNRGEVNAQIGNAVPCHFARVLALAVRAQVFGTEFPFLLPTLGPEDALGFRGRKRLLTSLNQDRATAGYRTATPAEPIQADRRRIYGVNWDTNFNLVEAPEAEASVWVTVGGTPRCWHIGLSHDHVPGPPVFTVALTPSDAVQWPVGLERIVLTGDRLDDALFSASWRALDAELVRHTGRADLVQINGFYRNPHGVSCSLSLATEAARDERWETVARVLQRDGVGETLTTRKLAKAWGMKVTEVRPFAVFLRSLGYEVRSRNTNAQIGPGRFLVPYPFPTMTAKSVQRHKPL</sequence>
<keyword evidence="1 6" id="KW-0489">Methyltransferase</keyword>
<evidence type="ECO:0000256" key="2">
    <source>
        <dbReference type="ARBA" id="ARBA00022679"/>
    </source>
</evidence>
<dbReference type="PANTHER" id="PTHR10629:SF52">
    <property type="entry name" value="DNA (CYTOSINE-5)-METHYLTRANSFERASE 1"/>
    <property type="match status" value="1"/>
</dbReference>
<dbReference type="PANTHER" id="PTHR10629">
    <property type="entry name" value="CYTOSINE-SPECIFIC METHYLTRANSFERASE"/>
    <property type="match status" value="1"/>
</dbReference>
<dbReference type="PROSITE" id="PS00094">
    <property type="entry name" value="C5_MTASE_1"/>
    <property type="match status" value="1"/>
</dbReference>
<keyword evidence="3 6" id="KW-0949">S-adenosyl-L-methionine</keyword>
<evidence type="ECO:0000313" key="10">
    <source>
        <dbReference type="Proteomes" id="UP000676565"/>
    </source>
</evidence>
<dbReference type="SUPFAM" id="SSF53335">
    <property type="entry name" value="S-adenosyl-L-methionine-dependent methyltransferases"/>
    <property type="match status" value="1"/>
</dbReference>
<organism evidence="9 10">
    <name type="scientific">Gemmata palustris</name>
    <dbReference type="NCBI Taxonomy" id="2822762"/>
    <lineage>
        <taxon>Bacteria</taxon>
        <taxon>Pseudomonadati</taxon>
        <taxon>Planctomycetota</taxon>
        <taxon>Planctomycetia</taxon>
        <taxon>Gemmatales</taxon>
        <taxon>Gemmataceae</taxon>
        <taxon>Gemmata</taxon>
    </lineage>
</organism>
<evidence type="ECO:0000256" key="6">
    <source>
        <dbReference type="PROSITE-ProRule" id="PRU01016"/>
    </source>
</evidence>
<comment type="similarity">
    <text evidence="6 7">Belongs to the class I-like SAM-binding methyltransferase superfamily. C5-methyltransferase family.</text>
</comment>
<protein>
    <recommendedName>
        <fullName evidence="8">Cytosine-specific methyltransferase</fullName>
        <ecNumber evidence="8">2.1.1.37</ecNumber>
    </recommendedName>
</protein>
<dbReference type="Gene3D" id="3.90.120.10">
    <property type="entry name" value="DNA Methylase, subunit A, domain 2"/>
    <property type="match status" value="1"/>
</dbReference>
<evidence type="ECO:0000313" key="9">
    <source>
        <dbReference type="EMBL" id="MBP3955042.1"/>
    </source>
</evidence>
<comment type="caution">
    <text evidence="9">The sequence shown here is derived from an EMBL/GenBank/DDBJ whole genome shotgun (WGS) entry which is preliminary data.</text>
</comment>
<keyword evidence="10" id="KW-1185">Reference proteome</keyword>
<dbReference type="Proteomes" id="UP000676565">
    <property type="component" value="Unassembled WGS sequence"/>
</dbReference>
<evidence type="ECO:0000256" key="8">
    <source>
        <dbReference type="RuleBase" id="RU000417"/>
    </source>
</evidence>
<dbReference type="GO" id="GO:0032259">
    <property type="term" value="P:methylation"/>
    <property type="evidence" value="ECO:0007669"/>
    <property type="project" value="UniProtKB-KW"/>
</dbReference>
<dbReference type="Pfam" id="PF00145">
    <property type="entry name" value="DNA_methylase"/>
    <property type="match status" value="1"/>
</dbReference>
<dbReference type="NCBIfam" id="TIGR00675">
    <property type="entry name" value="dcm"/>
    <property type="match status" value="1"/>
</dbReference>
<evidence type="ECO:0000256" key="5">
    <source>
        <dbReference type="ARBA" id="ARBA00047422"/>
    </source>
</evidence>
<dbReference type="PROSITE" id="PS51679">
    <property type="entry name" value="SAM_MT_C5"/>
    <property type="match status" value="1"/>
</dbReference>
<feature type="active site" evidence="6">
    <location>
        <position position="132"/>
    </location>
</feature>
<keyword evidence="4" id="KW-0680">Restriction system</keyword>
<dbReference type="EC" id="2.1.1.37" evidence="8"/>
<accession>A0ABS5BMV2</accession>
<dbReference type="EMBL" id="JAGKQQ010000001">
    <property type="protein sequence ID" value="MBP3955042.1"/>
    <property type="molecule type" value="Genomic_DNA"/>
</dbReference>
<proteinExistence type="inferred from homology"/>
<dbReference type="InterPro" id="IPR050390">
    <property type="entry name" value="C5-Methyltransferase"/>
</dbReference>
<dbReference type="PRINTS" id="PR00105">
    <property type="entry name" value="C5METTRFRASE"/>
</dbReference>